<dbReference type="SUPFAM" id="SSF56436">
    <property type="entry name" value="C-type lectin-like"/>
    <property type="match status" value="1"/>
</dbReference>
<dbReference type="SMART" id="SM00034">
    <property type="entry name" value="CLECT"/>
    <property type="match status" value="1"/>
</dbReference>
<evidence type="ECO:0000313" key="3">
    <source>
        <dbReference type="Proteomes" id="UP000887578"/>
    </source>
</evidence>
<dbReference type="PROSITE" id="PS50041">
    <property type="entry name" value="C_TYPE_LECTIN_2"/>
    <property type="match status" value="1"/>
</dbReference>
<dbReference type="InterPro" id="IPR001304">
    <property type="entry name" value="C-type_lectin-like"/>
</dbReference>
<name>A0A914QUV7_9BILA</name>
<sequence>MKYWLLFASFSTIPPTANCSVGYVYFEPTHSCYGRGPEIGLGWNTWPGAEHYCETQGGHLPSLHSLEETHLVVSLAAPYGWKVWVGLYSVDENYSWKWSDATALDYIPWYYGPPAINSPKDTVNCAFAYPYWRPAGSLIIDVCETGNFFVCKIPAKN</sequence>
<protein>
    <submittedName>
        <fullName evidence="4">C-type lectin domain-containing protein</fullName>
    </submittedName>
</protein>
<accession>A0A914QUV7</accession>
<feature type="chain" id="PRO_5036850779" evidence="1">
    <location>
        <begin position="20"/>
        <end position="157"/>
    </location>
</feature>
<dbReference type="PANTHER" id="PTHR22803">
    <property type="entry name" value="MANNOSE, PHOSPHOLIPASE, LECTIN RECEPTOR RELATED"/>
    <property type="match status" value="1"/>
</dbReference>
<dbReference type="AlphaFoldDB" id="A0A914QUV7"/>
<keyword evidence="3" id="KW-1185">Reference proteome</keyword>
<evidence type="ECO:0000259" key="2">
    <source>
        <dbReference type="PROSITE" id="PS50041"/>
    </source>
</evidence>
<keyword evidence="1" id="KW-0732">Signal</keyword>
<dbReference type="Pfam" id="PF00059">
    <property type="entry name" value="Lectin_C"/>
    <property type="match status" value="1"/>
</dbReference>
<dbReference type="WBParaSite" id="PDA_v2.g7759.t1">
    <property type="protein sequence ID" value="PDA_v2.g7759.t1"/>
    <property type="gene ID" value="PDA_v2.g7759"/>
</dbReference>
<feature type="signal peptide" evidence="1">
    <location>
        <begin position="1"/>
        <end position="19"/>
    </location>
</feature>
<dbReference type="Proteomes" id="UP000887578">
    <property type="component" value="Unplaced"/>
</dbReference>
<dbReference type="InterPro" id="IPR016187">
    <property type="entry name" value="CTDL_fold"/>
</dbReference>
<dbReference type="CDD" id="cd00037">
    <property type="entry name" value="CLECT"/>
    <property type="match status" value="1"/>
</dbReference>
<evidence type="ECO:0000313" key="4">
    <source>
        <dbReference type="WBParaSite" id="PDA_v2.g7759.t1"/>
    </source>
</evidence>
<dbReference type="Gene3D" id="3.10.100.10">
    <property type="entry name" value="Mannose-Binding Protein A, subunit A"/>
    <property type="match status" value="1"/>
</dbReference>
<feature type="domain" description="C-type lectin" evidence="2">
    <location>
        <begin position="32"/>
        <end position="152"/>
    </location>
</feature>
<reference evidence="4" key="1">
    <citation type="submission" date="2022-11" db="UniProtKB">
        <authorList>
            <consortium name="WormBaseParasite"/>
        </authorList>
    </citation>
    <scope>IDENTIFICATION</scope>
</reference>
<proteinExistence type="predicted"/>
<evidence type="ECO:0000256" key="1">
    <source>
        <dbReference type="SAM" id="SignalP"/>
    </source>
</evidence>
<organism evidence="3 4">
    <name type="scientific">Panagrolaimus davidi</name>
    <dbReference type="NCBI Taxonomy" id="227884"/>
    <lineage>
        <taxon>Eukaryota</taxon>
        <taxon>Metazoa</taxon>
        <taxon>Ecdysozoa</taxon>
        <taxon>Nematoda</taxon>
        <taxon>Chromadorea</taxon>
        <taxon>Rhabditida</taxon>
        <taxon>Tylenchina</taxon>
        <taxon>Panagrolaimomorpha</taxon>
        <taxon>Panagrolaimoidea</taxon>
        <taxon>Panagrolaimidae</taxon>
        <taxon>Panagrolaimus</taxon>
    </lineage>
</organism>
<dbReference type="InterPro" id="IPR050111">
    <property type="entry name" value="C-type_lectin/snaclec_domain"/>
</dbReference>
<dbReference type="InterPro" id="IPR016186">
    <property type="entry name" value="C-type_lectin-like/link_sf"/>
</dbReference>